<dbReference type="SUPFAM" id="SSF47226">
    <property type="entry name" value="Histidine-containing phosphotransfer domain, HPT domain"/>
    <property type="match status" value="1"/>
</dbReference>
<dbReference type="InterPro" id="IPR005467">
    <property type="entry name" value="His_kinase_dom"/>
</dbReference>
<keyword evidence="8" id="KW-0067">ATP-binding</keyword>
<evidence type="ECO:0000256" key="12">
    <source>
        <dbReference type="PROSITE-ProRule" id="PRU00110"/>
    </source>
</evidence>
<evidence type="ECO:0000256" key="3">
    <source>
        <dbReference type="ARBA" id="ARBA00012438"/>
    </source>
</evidence>
<dbReference type="InterPro" id="IPR001789">
    <property type="entry name" value="Sig_transdc_resp-reg_receiver"/>
</dbReference>
<dbReference type="PRINTS" id="PR00344">
    <property type="entry name" value="BCTRLSENSOR"/>
</dbReference>
<evidence type="ECO:0000313" key="19">
    <source>
        <dbReference type="Proteomes" id="UP000050852"/>
    </source>
</evidence>
<dbReference type="InterPro" id="IPR003661">
    <property type="entry name" value="HisK_dim/P_dom"/>
</dbReference>
<dbReference type="CDD" id="cd16922">
    <property type="entry name" value="HATPase_EvgS-ArcB-TorS-like"/>
    <property type="match status" value="1"/>
</dbReference>
<sequence length="1088" mass="120264">MRYRQSSVGKLEKVSLRLSFGLLMSLLLLVFFAVTGYWVTYKIIRGEVLKVDYHFMRFVGRAYDHEIFLLRAIKASSQLEYKPVFNPEAYVVNQTTQGNMRIYEGQASQVATTFSAALPIKAADAHDGVLSQQLQLGGALANVYGDFWSGSTFASPQMFVFDLSSDFDIAIPAISPQPHPGQRNFSQVLNEVKQSARQLPPLSSDLLVRWRPSHFFLGGEDIQQILGYVSGRIEEDQWERKGPPRELVAATLLYWDEFDAPGVRIEKQFFDLPLYSDVDIVAPDGTRVVGGKSPQIYQYESGFHFTTSGLLIKRSTGDMGAWQALYRIPYKQLILDARWQLLGLVGLLGLCVISGWSVIRWYRRRILVPASNDFRELLVNHDFNLSLLQTVPLALCVVKGPQIELVTQNSLYTQWLGEPTEFAPMMALWPLFEQNKPLTGEGCLLVDQRVLHVRYTPTEYLGDSVLLCTFTDISSHREASASLLLARQAADAANEQKSNFVATLSHELRTPLYGVLGTLELLGMTSLDERQRGYLRTIDSSSAVLMHLISDVLDLSKIEAGQLVLESVAFQPLEMLEETVRGFSAMAANKGLALYCCVDPRVPNLVQGDRLRIQQIVGNLLNNAIKFTQSGHVAVFLSPIGVCAGEVSLQWRVADSGPGMCEVVQAQLFERFYQADSKHHTVAGTGLGLPICAHLSQMMGGALTVDSAPGEGSTFIFELSLETLEAPRSLLPQLSGKCIDVRTPYATLTDNLCAWLEWHGARTTVMGDDAGGAPDAVLTVMPQEVEVASSGAINVFAQHDFSSTPQFIGQDVVVNQNSVGSICRALVMAITGESEAPLPQPPVTHLQLELNVLVAEDNPVNQVLMKEQLERIGCTVDVVPDGVQALRQLELKAYDVLLTDVNMPLMDGYELADTLRQRDVDMPIIGVTANALREEGEHCIRVGMNNWLSKPMNIQGLYLCLRSVLDPTVYRVCEIAAQASDADGINVPERMLELFIETITRDLSELKALDPDQGSHQAVQLLHRIRGALAVGKAKTLILVCRELEALVARNGLARTHEDVEVFVGRVEVAILVYKRATAITNKMEDQS</sequence>
<feature type="transmembrane region" description="Helical" evidence="14">
    <location>
        <begin position="20"/>
        <end position="40"/>
    </location>
</feature>
<keyword evidence="11 14" id="KW-0472">Membrane</keyword>
<keyword evidence="7" id="KW-0547">Nucleotide-binding</keyword>
<feature type="modified residue" description="4-aspartylphosphate" evidence="13">
    <location>
        <position position="900"/>
    </location>
</feature>
<keyword evidence="10" id="KW-0902">Two-component regulatory system</keyword>
<dbReference type="GO" id="GO:0000155">
    <property type="term" value="F:phosphorelay sensor kinase activity"/>
    <property type="evidence" value="ECO:0007669"/>
    <property type="project" value="InterPro"/>
</dbReference>
<dbReference type="InterPro" id="IPR011006">
    <property type="entry name" value="CheY-like_superfamily"/>
</dbReference>
<feature type="domain" description="Histidine kinase" evidence="15">
    <location>
        <begin position="503"/>
        <end position="723"/>
    </location>
</feature>
<dbReference type="PANTHER" id="PTHR45339">
    <property type="entry name" value="HYBRID SIGNAL TRANSDUCTION HISTIDINE KINASE J"/>
    <property type="match status" value="1"/>
</dbReference>
<evidence type="ECO:0000256" key="8">
    <source>
        <dbReference type="ARBA" id="ARBA00022840"/>
    </source>
</evidence>
<dbReference type="Pfam" id="PF00512">
    <property type="entry name" value="HisKA"/>
    <property type="match status" value="1"/>
</dbReference>
<dbReference type="PROSITE" id="PS50110">
    <property type="entry name" value="RESPONSE_REGULATORY"/>
    <property type="match status" value="1"/>
</dbReference>
<dbReference type="InterPro" id="IPR004358">
    <property type="entry name" value="Sig_transdc_His_kin-like_C"/>
</dbReference>
<dbReference type="Gene3D" id="3.40.50.2300">
    <property type="match status" value="1"/>
</dbReference>
<accession>A0A0R3A9E1</accession>
<dbReference type="EMBL" id="JYLN01000010">
    <property type="protein sequence ID" value="KRP69642.1"/>
    <property type="molecule type" value="Genomic_DNA"/>
</dbReference>
<gene>
    <name evidence="18" type="ORF">TX23_22345</name>
</gene>
<evidence type="ECO:0000256" key="9">
    <source>
        <dbReference type="ARBA" id="ARBA00022989"/>
    </source>
</evidence>
<evidence type="ECO:0000256" key="6">
    <source>
        <dbReference type="ARBA" id="ARBA00022692"/>
    </source>
</evidence>
<organism evidence="18 19">
    <name type="scientific">Pseudomonas paralactis</name>
    <dbReference type="NCBI Taxonomy" id="1615673"/>
    <lineage>
        <taxon>Bacteria</taxon>
        <taxon>Pseudomonadati</taxon>
        <taxon>Pseudomonadota</taxon>
        <taxon>Gammaproteobacteria</taxon>
        <taxon>Pseudomonadales</taxon>
        <taxon>Pseudomonadaceae</taxon>
        <taxon>Pseudomonas</taxon>
    </lineage>
</organism>
<reference evidence="18 19" key="1">
    <citation type="submission" date="2015-02" db="EMBL/GenBank/DDBJ databases">
        <title>Two Pseudomonas sp. nov., isolated from raw milk.</title>
        <authorList>
            <person name="Wenning M."/>
            <person name="von Neubeck M."/>
            <person name="Huptas C."/>
            <person name="Scherer S."/>
        </authorList>
    </citation>
    <scope>NUCLEOTIDE SEQUENCE [LARGE SCALE GENOMIC DNA]</scope>
    <source>
        <strain evidence="18 19">DSM 29164</strain>
    </source>
</reference>
<comment type="caution">
    <text evidence="18">The sequence shown here is derived from an EMBL/GenBank/DDBJ whole genome shotgun (WGS) entry which is preliminary data.</text>
</comment>
<name>A0A0R3A9E1_9PSED</name>
<comment type="catalytic activity">
    <reaction evidence="1">
        <text>ATP + protein L-histidine = ADP + protein N-phospho-L-histidine.</text>
        <dbReference type="EC" id="2.7.13.3"/>
    </reaction>
</comment>
<evidence type="ECO:0000256" key="7">
    <source>
        <dbReference type="ARBA" id="ARBA00022741"/>
    </source>
</evidence>
<dbReference type="AlphaFoldDB" id="A0A0R3A9E1"/>
<keyword evidence="9 14" id="KW-1133">Transmembrane helix</keyword>
<feature type="modified residue" description="Phosphohistidine" evidence="12">
    <location>
        <position position="1023"/>
    </location>
</feature>
<dbReference type="Gene3D" id="1.10.287.130">
    <property type="match status" value="1"/>
</dbReference>
<dbReference type="FunFam" id="3.30.565.10:FF:000010">
    <property type="entry name" value="Sensor histidine kinase RcsC"/>
    <property type="match status" value="1"/>
</dbReference>
<proteinExistence type="predicted"/>
<dbReference type="PROSITE" id="PS50109">
    <property type="entry name" value="HIS_KIN"/>
    <property type="match status" value="1"/>
</dbReference>
<dbReference type="PATRIC" id="fig|1615673.3.peg.65"/>
<feature type="domain" description="Response regulatory" evidence="16">
    <location>
        <begin position="851"/>
        <end position="965"/>
    </location>
</feature>
<dbReference type="Pfam" id="PF02518">
    <property type="entry name" value="HATPase_c"/>
    <property type="match status" value="1"/>
</dbReference>
<dbReference type="Gene3D" id="3.30.565.10">
    <property type="entry name" value="Histidine kinase-like ATPase, C-terminal domain"/>
    <property type="match status" value="1"/>
</dbReference>
<dbReference type="EC" id="2.7.13.3" evidence="3"/>
<dbReference type="SMART" id="SM00388">
    <property type="entry name" value="HisKA"/>
    <property type="match status" value="1"/>
</dbReference>
<dbReference type="CDD" id="cd00082">
    <property type="entry name" value="HisKA"/>
    <property type="match status" value="1"/>
</dbReference>
<evidence type="ECO:0000256" key="4">
    <source>
        <dbReference type="ARBA" id="ARBA00022475"/>
    </source>
</evidence>
<dbReference type="OrthoDB" id="9770795at2"/>
<dbReference type="RefSeq" id="WP_057704052.1">
    <property type="nucleotide sequence ID" value="NZ_JYLN01000010.1"/>
</dbReference>
<dbReference type="PROSITE" id="PS50894">
    <property type="entry name" value="HPT"/>
    <property type="match status" value="1"/>
</dbReference>
<evidence type="ECO:0000259" key="17">
    <source>
        <dbReference type="PROSITE" id="PS50894"/>
    </source>
</evidence>
<evidence type="ECO:0000256" key="1">
    <source>
        <dbReference type="ARBA" id="ARBA00000085"/>
    </source>
</evidence>
<evidence type="ECO:0000256" key="5">
    <source>
        <dbReference type="ARBA" id="ARBA00022553"/>
    </source>
</evidence>
<dbReference type="SMART" id="SM00448">
    <property type="entry name" value="REC"/>
    <property type="match status" value="1"/>
</dbReference>
<keyword evidence="4" id="KW-1003">Cell membrane</keyword>
<dbReference type="Pfam" id="PF01627">
    <property type="entry name" value="Hpt"/>
    <property type="match status" value="1"/>
</dbReference>
<feature type="domain" description="HPt" evidence="17">
    <location>
        <begin position="984"/>
        <end position="1087"/>
    </location>
</feature>
<dbReference type="PANTHER" id="PTHR45339:SF1">
    <property type="entry name" value="HYBRID SIGNAL TRANSDUCTION HISTIDINE KINASE J"/>
    <property type="match status" value="1"/>
</dbReference>
<dbReference type="InterPro" id="IPR003594">
    <property type="entry name" value="HATPase_dom"/>
</dbReference>
<comment type="subcellular location">
    <subcellularLocation>
        <location evidence="2">Cell membrane</location>
        <topology evidence="2">Multi-pass membrane protein</topology>
    </subcellularLocation>
</comment>
<dbReference type="GO" id="GO:0005524">
    <property type="term" value="F:ATP binding"/>
    <property type="evidence" value="ECO:0007669"/>
    <property type="project" value="UniProtKB-KW"/>
</dbReference>
<dbReference type="SUPFAM" id="SSF52172">
    <property type="entry name" value="CheY-like"/>
    <property type="match status" value="1"/>
</dbReference>
<evidence type="ECO:0000256" key="2">
    <source>
        <dbReference type="ARBA" id="ARBA00004651"/>
    </source>
</evidence>
<dbReference type="InterPro" id="IPR036097">
    <property type="entry name" value="HisK_dim/P_sf"/>
</dbReference>
<dbReference type="Proteomes" id="UP000050852">
    <property type="component" value="Unassembled WGS sequence"/>
</dbReference>
<dbReference type="SMART" id="SM00387">
    <property type="entry name" value="HATPase_c"/>
    <property type="match status" value="1"/>
</dbReference>
<keyword evidence="6 14" id="KW-0812">Transmembrane</keyword>
<evidence type="ECO:0000256" key="13">
    <source>
        <dbReference type="PROSITE-ProRule" id="PRU00169"/>
    </source>
</evidence>
<dbReference type="Pfam" id="PF00072">
    <property type="entry name" value="Response_reg"/>
    <property type="match status" value="1"/>
</dbReference>
<evidence type="ECO:0000259" key="15">
    <source>
        <dbReference type="PROSITE" id="PS50109"/>
    </source>
</evidence>
<dbReference type="InterPro" id="IPR036641">
    <property type="entry name" value="HPT_dom_sf"/>
</dbReference>
<dbReference type="InterPro" id="IPR008207">
    <property type="entry name" value="Sig_transdc_His_kin_Hpt_dom"/>
</dbReference>
<evidence type="ECO:0000313" key="18">
    <source>
        <dbReference type="EMBL" id="KRP69642.1"/>
    </source>
</evidence>
<evidence type="ECO:0000256" key="11">
    <source>
        <dbReference type="ARBA" id="ARBA00023136"/>
    </source>
</evidence>
<dbReference type="InterPro" id="IPR036890">
    <property type="entry name" value="HATPase_C_sf"/>
</dbReference>
<evidence type="ECO:0000256" key="14">
    <source>
        <dbReference type="SAM" id="Phobius"/>
    </source>
</evidence>
<evidence type="ECO:0000259" key="16">
    <source>
        <dbReference type="PROSITE" id="PS50110"/>
    </source>
</evidence>
<dbReference type="CDD" id="cd17546">
    <property type="entry name" value="REC_hyHK_CKI1_RcsC-like"/>
    <property type="match status" value="1"/>
</dbReference>
<dbReference type="Gene3D" id="1.20.120.160">
    <property type="entry name" value="HPT domain"/>
    <property type="match status" value="1"/>
</dbReference>
<dbReference type="SUPFAM" id="SSF47384">
    <property type="entry name" value="Homodimeric domain of signal transducing histidine kinase"/>
    <property type="match status" value="1"/>
</dbReference>
<protein>
    <recommendedName>
        <fullName evidence="3">histidine kinase</fullName>
        <ecNumber evidence="3">2.7.13.3</ecNumber>
    </recommendedName>
</protein>
<evidence type="ECO:0000256" key="10">
    <source>
        <dbReference type="ARBA" id="ARBA00023012"/>
    </source>
</evidence>
<keyword evidence="5 13" id="KW-0597">Phosphoprotein</keyword>
<dbReference type="GO" id="GO:0005886">
    <property type="term" value="C:plasma membrane"/>
    <property type="evidence" value="ECO:0007669"/>
    <property type="project" value="UniProtKB-SubCell"/>
</dbReference>
<dbReference type="SUPFAM" id="SSF55874">
    <property type="entry name" value="ATPase domain of HSP90 chaperone/DNA topoisomerase II/histidine kinase"/>
    <property type="match status" value="1"/>
</dbReference>